<feature type="domain" description="EML-like second beta-propeller" evidence="5">
    <location>
        <begin position="957"/>
        <end position="1217"/>
    </location>
</feature>
<keyword evidence="1" id="KW-0853">WD repeat</keyword>
<evidence type="ECO:0000259" key="5">
    <source>
        <dbReference type="Pfam" id="PF23414"/>
    </source>
</evidence>
<organism evidence="6 7">
    <name type="scientific">Hydra vulgaris</name>
    <name type="common">Hydra</name>
    <name type="synonym">Hydra attenuata</name>
    <dbReference type="NCBI Taxonomy" id="6087"/>
    <lineage>
        <taxon>Eukaryota</taxon>
        <taxon>Metazoa</taxon>
        <taxon>Cnidaria</taxon>
        <taxon>Hydrozoa</taxon>
        <taxon>Hydroidolina</taxon>
        <taxon>Anthoathecata</taxon>
        <taxon>Aplanulata</taxon>
        <taxon>Hydridae</taxon>
        <taxon>Hydra</taxon>
    </lineage>
</organism>
<dbReference type="SMART" id="SM00320">
    <property type="entry name" value="WD40"/>
    <property type="match status" value="6"/>
</dbReference>
<reference evidence="7" key="1">
    <citation type="submission" date="2025-08" db="UniProtKB">
        <authorList>
            <consortium name="RefSeq"/>
        </authorList>
    </citation>
    <scope>IDENTIFICATION</scope>
</reference>
<dbReference type="SUPFAM" id="SSF50998">
    <property type="entry name" value="Quinoprotein alcohol dehydrogenase-like"/>
    <property type="match status" value="1"/>
</dbReference>
<dbReference type="InterPro" id="IPR055439">
    <property type="entry name" value="Beta-prop_EML_1st"/>
</dbReference>
<dbReference type="Proteomes" id="UP001652625">
    <property type="component" value="Chromosome 14"/>
</dbReference>
<protein>
    <submittedName>
        <fullName evidence="7">Echinoderm microtubule-associated protein-like 1 isoform X3</fullName>
    </submittedName>
</protein>
<proteinExistence type="predicted"/>
<dbReference type="InterPro" id="IPR001680">
    <property type="entry name" value="WD40_rpt"/>
</dbReference>
<dbReference type="InterPro" id="IPR011047">
    <property type="entry name" value="Quinoprotein_ADH-like_sf"/>
</dbReference>
<keyword evidence="6" id="KW-1185">Reference proteome</keyword>
<dbReference type="SUPFAM" id="SSF47473">
    <property type="entry name" value="EF-hand"/>
    <property type="match status" value="1"/>
</dbReference>
<accession>A0ABM4DIY1</accession>
<dbReference type="PANTHER" id="PTHR13720:SF33">
    <property type="entry name" value="HELP DOMAIN-CONTAINING PROTEIN"/>
    <property type="match status" value="1"/>
</dbReference>
<gene>
    <name evidence="7" type="primary">LOC100202166</name>
</gene>
<dbReference type="InterPro" id="IPR015943">
    <property type="entry name" value="WD40/YVTN_repeat-like_dom_sf"/>
</dbReference>
<feature type="region of interest" description="Disordered" evidence="3">
    <location>
        <begin position="508"/>
        <end position="532"/>
    </location>
</feature>
<dbReference type="RefSeq" id="XP_065674466.1">
    <property type="nucleotide sequence ID" value="XM_065818394.1"/>
</dbReference>
<dbReference type="InterPro" id="IPR050630">
    <property type="entry name" value="WD_repeat_EMAP"/>
</dbReference>
<dbReference type="InterPro" id="IPR011992">
    <property type="entry name" value="EF-hand-dom_pair"/>
</dbReference>
<evidence type="ECO:0000313" key="6">
    <source>
        <dbReference type="Proteomes" id="UP001652625"/>
    </source>
</evidence>
<sequence>MHSQWKTKIIGGRLVTVPIHYESASIEQDHPELWVTKSQCVNNRIEAHRNKQRALKQLHSSVLDPQDYCISNVEISNHSNYLLKQDNRKNQKFGMLNTQKEFYSSSSFVNFLRSLNLTPRLRFELENELYLLNKSKNFNTSNLHGILRALDKYQTGKLYFKEILQELDALDIGLNLTVFFETMQYCNFQSNGLIDYEIFMKILSELQPTYLPPIDVSNSPKVFPYNTKKFNKLPESSSNENILSNQQLEDFSRIPYTIHQNNSVNTSSTNKYNQANVDLLKILPLVQNSESNNVVCGKNSQTYSLERLSPSVSKSTCIVNIPCVSNSRCFDSCKKRNFKHTLLTTSSYYDKTNRKLWIKDRKLKSTESLSDQCWWKKSQIDDSIDDVDSKARKGWSDSEKIKTVKGKILREKVFVEINHTEKKNLTNEKSHSDSECHYTSDINSNFYTTTDIEITLGSLAKKKIPKKTCSENLSIVDPISVLKASEPTNLVVLPKIEKKIELIVKEDEKKETPSNNQSIMNEEEEKQGKTSNNKLCNDTLKINMCEPTDLKGDFKNQNEDVGTKVIFKTSGASKNHLESLINNRIHKKNNLLPKSVSVEVKGITYTLYPSTNLHLPDLKNQNIKKNLSLEWIYGFSGSNIFITSPKVLVFPVCTIVVLMNPEKKSQVYYRKHTHNITCFCVEKNLVASAQNAKTGISHKGVIYIWNSVKLNTVFKIHTKNKVYTMRFLKPENPFNSSEVNYIATIQENDHNKQLLIYNVSNEEIIYHMELKISGDVFIASSPINSSFVTFGSRTHMAFFTKVSGENSWCMNVVHCNEVADENYLTAGTYRDNGDFLVGDCNGNIYESKASSRFNGQFRINHLIKNAHCGPISSLVSAKQAFITGSCKDLQIKLWDKNLIQVCLSKMAESCVGCLTFCLVENLLYVATVNNSIISLAIDIPSPKINNLCEGHADEIVGICPHTSYGEICYSLSSDGSLNMYNVENKVLVWSYSLKGNGSCMTVHPCKDFLFIGCLNGSIHVLDSCLGSFIEKFKNESSSISCLQFSKDGVYLASGHMNGKILIYHYDYNSNYVIHRAVVSEYAISSIDWCMSKNLLRVQTHRVNLIYYSIDSSSLIKPFHSIEWETNNCSISYETSGLWSTKGYKTNKMCVLHNHSLITFCTEQLLCLVTYPYLFYNKGFVQVKSLYGSGQVKQIMLSSDCTHLFLCFDDGCLWQWKIKNF</sequence>
<evidence type="ECO:0000259" key="4">
    <source>
        <dbReference type="Pfam" id="PF23409"/>
    </source>
</evidence>
<evidence type="ECO:0000313" key="7">
    <source>
        <dbReference type="RefSeq" id="XP_065674466.1"/>
    </source>
</evidence>
<evidence type="ECO:0000256" key="2">
    <source>
        <dbReference type="ARBA" id="ARBA00022737"/>
    </source>
</evidence>
<dbReference type="Gene3D" id="2.130.10.10">
    <property type="entry name" value="YVTN repeat-like/Quinoprotein amine dehydrogenase"/>
    <property type="match status" value="2"/>
</dbReference>
<dbReference type="GeneID" id="100202166"/>
<dbReference type="PANTHER" id="PTHR13720">
    <property type="entry name" value="WD-40 REPEAT PROTEIN"/>
    <property type="match status" value="1"/>
</dbReference>
<feature type="domain" description="EML-like first beta-propeller" evidence="4">
    <location>
        <begin position="666"/>
        <end position="934"/>
    </location>
</feature>
<dbReference type="Pfam" id="PF23409">
    <property type="entry name" value="Beta-prop_EML"/>
    <property type="match status" value="1"/>
</dbReference>
<dbReference type="Pfam" id="PF23414">
    <property type="entry name" value="Beta-prop_EML_2"/>
    <property type="match status" value="1"/>
</dbReference>
<dbReference type="InterPro" id="IPR055442">
    <property type="entry name" value="Beta-prop_EML-like_2nd"/>
</dbReference>
<keyword evidence="2" id="KW-0677">Repeat</keyword>
<evidence type="ECO:0000256" key="3">
    <source>
        <dbReference type="SAM" id="MobiDB-lite"/>
    </source>
</evidence>
<name>A0ABM4DIY1_HYDVU</name>
<evidence type="ECO:0000256" key="1">
    <source>
        <dbReference type="ARBA" id="ARBA00022574"/>
    </source>
</evidence>